<sequence length="103" mass="11886">MDRPKLASQEKDKNGIDRTQSIISKPESDIKSNATQLQDTQTLSKKPYQEQPFRAKLGLFGFGKKKEKEKEKDKDKEQKDESRGMTMSKMEVKNLKTHAAERD</sequence>
<gene>
    <name evidence="2" type="ORF">WR25_20785</name>
</gene>
<feature type="compositionally biased region" description="Polar residues" evidence="1">
    <location>
        <begin position="31"/>
        <end position="44"/>
    </location>
</feature>
<organism evidence="2 3">
    <name type="scientific">Diploscapter pachys</name>
    <dbReference type="NCBI Taxonomy" id="2018661"/>
    <lineage>
        <taxon>Eukaryota</taxon>
        <taxon>Metazoa</taxon>
        <taxon>Ecdysozoa</taxon>
        <taxon>Nematoda</taxon>
        <taxon>Chromadorea</taxon>
        <taxon>Rhabditida</taxon>
        <taxon>Rhabditina</taxon>
        <taxon>Rhabditomorpha</taxon>
        <taxon>Rhabditoidea</taxon>
        <taxon>Rhabditidae</taxon>
        <taxon>Diploscapter</taxon>
    </lineage>
</organism>
<name>A0A2A2KDJ5_9BILA</name>
<dbReference type="Proteomes" id="UP000218231">
    <property type="component" value="Unassembled WGS sequence"/>
</dbReference>
<feature type="compositionally biased region" description="Basic and acidic residues" evidence="1">
    <location>
        <begin position="1"/>
        <end position="16"/>
    </location>
</feature>
<proteinExistence type="predicted"/>
<protein>
    <submittedName>
        <fullName evidence="2">Uncharacterized protein</fullName>
    </submittedName>
</protein>
<dbReference type="EMBL" id="LIAE01008849">
    <property type="protein sequence ID" value="PAV72096.1"/>
    <property type="molecule type" value="Genomic_DNA"/>
</dbReference>
<evidence type="ECO:0000313" key="3">
    <source>
        <dbReference type="Proteomes" id="UP000218231"/>
    </source>
</evidence>
<evidence type="ECO:0000256" key="1">
    <source>
        <dbReference type="SAM" id="MobiDB-lite"/>
    </source>
</evidence>
<comment type="caution">
    <text evidence="2">The sequence shown here is derived from an EMBL/GenBank/DDBJ whole genome shotgun (WGS) entry which is preliminary data.</text>
</comment>
<evidence type="ECO:0000313" key="2">
    <source>
        <dbReference type="EMBL" id="PAV72096.1"/>
    </source>
</evidence>
<keyword evidence="3" id="KW-1185">Reference proteome</keyword>
<dbReference type="AlphaFoldDB" id="A0A2A2KDJ5"/>
<feature type="compositionally biased region" description="Basic and acidic residues" evidence="1">
    <location>
        <begin position="90"/>
        <end position="103"/>
    </location>
</feature>
<accession>A0A2A2KDJ5</accession>
<feature type="compositionally biased region" description="Basic and acidic residues" evidence="1">
    <location>
        <begin position="64"/>
        <end position="83"/>
    </location>
</feature>
<reference evidence="2 3" key="1">
    <citation type="journal article" date="2017" name="Curr. Biol.">
        <title>Genome architecture and evolution of a unichromosomal asexual nematode.</title>
        <authorList>
            <person name="Fradin H."/>
            <person name="Zegar C."/>
            <person name="Gutwein M."/>
            <person name="Lucas J."/>
            <person name="Kovtun M."/>
            <person name="Corcoran D."/>
            <person name="Baugh L.R."/>
            <person name="Kiontke K."/>
            <person name="Gunsalus K."/>
            <person name="Fitch D.H."/>
            <person name="Piano F."/>
        </authorList>
    </citation>
    <scope>NUCLEOTIDE SEQUENCE [LARGE SCALE GENOMIC DNA]</scope>
    <source>
        <strain evidence="2">PF1309</strain>
    </source>
</reference>
<feature type="region of interest" description="Disordered" evidence="1">
    <location>
        <begin position="1"/>
        <end position="103"/>
    </location>
</feature>